<protein>
    <submittedName>
        <fullName evidence="7">Sporulation integral membrane protein YtvI</fullName>
    </submittedName>
</protein>
<dbReference type="RefSeq" id="WP_152151918.1">
    <property type="nucleotide sequence ID" value="NZ_WEIO01000006.1"/>
</dbReference>
<comment type="caution">
    <text evidence="7">The sequence shown here is derived from an EMBL/GenBank/DDBJ whole genome shotgun (WGS) entry which is preliminary data.</text>
</comment>
<accession>A0A6I1FE62</accession>
<evidence type="ECO:0000313" key="7">
    <source>
        <dbReference type="EMBL" id="KAB7706127.1"/>
    </source>
</evidence>
<evidence type="ECO:0000256" key="1">
    <source>
        <dbReference type="ARBA" id="ARBA00004141"/>
    </source>
</evidence>
<feature type="transmembrane region" description="Helical" evidence="6">
    <location>
        <begin position="142"/>
        <end position="167"/>
    </location>
</feature>
<dbReference type="InterPro" id="IPR002549">
    <property type="entry name" value="AI-2E-like"/>
</dbReference>
<proteinExistence type="inferred from homology"/>
<feature type="transmembrane region" description="Helical" evidence="6">
    <location>
        <begin position="232"/>
        <end position="255"/>
    </location>
</feature>
<dbReference type="NCBIfam" id="TIGR02872">
    <property type="entry name" value="spore_ytvI"/>
    <property type="match status" value="1"/>
</dbReference>
<keyword evidence="5 6" id="KW-0472">Membrane</keyword>
<feature type="transmembrane region" description="Helical" evidence="6">
    <location>
        <begin position="204"/>
        <end position="226"/>
    </location>
</feature>
<organism evidence="7 8">
    <name type="scientific">Bacillus aerolatus</name>
    <dbReference type="NCBI Taxonomy" id="2653354"/>
    <lineage>
        <taxon>Bacteria</taxon>
        <taxon>Bacillati</taxon>
        <taxon>Bacillota</taxon>
        <taxon>Bacilli</taxon>
        <taxon>Bacillales</taxon>
        <taxon>Bacillaceae</taxon>
        <taxon>Bacillus</taxon>
    </lineage>
</organism>
<dbReference type="Pfam" id="PF01594">
    <property type="entry name" value="AI-2E_transport"/>
    <property type="match status" value="1"/>
</dbReference>
<sequence>MIKRWIITAAIVILIIYLIPYSLPFLLALLTAIMLENSVKWFMMRFKWPRFRAVLVTFLLYLLFIVLFVWFIVKLVIDQVVTLAQKGPAFANNFYEESLKQFLKESEQYFKSLPIDVFSSFERTLENALQSVTRMLQAIVEWLFGLAAAIPGFLIEFLVYLIAVFLFSLELSRLRIKTERHLRETTKEKLYLITSKLNRAGVGFIKAQVFLSIVTFFMAFIGLSILQVPYAILLSILIVFVDVLPILGTGSVLVPWAVISFFQENQFLGFGLIVLFVIITVVRRILEPKVFSSNMGISPLAALVSLFVGFKLLGFIGFFVGPALVIIYDTLREAGIIKSKWKI</sequence>
<gene>
    <name evidence="7" type="primary">ytvI</name>
    <name evidence="7" type="ORF">F9802_11080</name>
</gene>
<dbReference type="EMBL" id="WEIO01000006">
    <property type="protein sequence ID" value="KAB7706127.1"/>
    <property type="molecule type" value="Genomic_DNA"/>
</dbReference>
<evidence type="ECO:0000313" key="8">
    <source>
        <dbReference type="Proteomes" id="UP000429595"/>
    </source>
</evidence>
<evidence type="ECO:0000256" key="6">
    <source>
        <dbReference type="SAM" id="Phobius"/>
    </source>
</evidence>
<evidence type="ECO:0000256" key="5">
    <source>
        <dbReference type="ARBA" id="ARBA00023136"/>
    </source>
</evidence>
<feature type="transmembrane region" description="Helical" evidence="6">
    <location>
        <begin position="267"/>
        <end position="286"/>
    </location>
</feature>
<feature type="transmembrane region" description="Helical" evidence="6">
    <location>
        <begin position="306"/>
        <end position="328"/>
    </location>
</feature>
<dbReference type="Proteomes" id="UP000429595">
    <property type="component" value="Unassembled WGS sequence"/>
</dbReference>
<dbReference type="GO" id="GO:0016020">
    <property type="term" value="C:membrane"/>
    <property type="evidence" value="ECO:0007669"/>
    <property type="project" value="UniProtKB-SubCell"/>
</dbReference>
<name>A0A6I1FE62_9BACI</name>
<dbReference type="PANTHER" id="PTHR21716:SF68">
    <property type="entry name" value="TRANSPORT PROTEIN YTVI-RELATED"/>
    <property type="match status" value="1"/>
</dbReference>
<keyword evidence="3 6" id="KW-0812">Transmembrane</keyword>
<dbReference type="GO" id="GO:0055085">
    <property type="term" value="P:transmembrane transport"/>
    <property type="evidence" value="ECO:0007669"/>
    <property type="project" value="TreeGrafter"/>
</dbReference>
<dbReference type="PANTHER" id="PTHR21716">
    <property type="entry name" value="TRANSMEMBRANE PROTEIN"/>
    <property type="match status" value="1"/>
</dbReference>
<keyword evidence="4 6" id="KW-1133">Transmembrane helix</keyword>
<dbReference type="InterPro" id="IPR014227">
    <property type="entry name" value="YtvI-like"/>
</dbReference>
<feature type="transmembrane region" description="Helical" evidence="6">
    <location>
        <begin position="51"/>
        <end position="73"/>
    </location>
</feature>
<feature type="transmembrane region" description="Helical" evidence="6">
    <location>
        <begin position="6"/>
        <end position="30"/>
    </location>
</feature>
<dbReference type="AlphaFoldDB" id="A0A6I1FE62"/>
<comment type="similarity">
    <text evidence="2">Belongs to the autoinducer-2 exporter (AI-2E) (TC 2.A.86) family.</text>
</comment>
<evidence type="ECO:0000256" key="2">
    <source>
        <dbReference type="ARBA" id="ARBA00009773"/>
    </source>
</evidence>
<evidence type="ECO:0000256" key="4">
    <source>
        <dbReference type="ARBA" id="ARBA00022989"/>
    </source>
</evidence>
<keyword evidence="8" id="KW-1185">Reference proteome</keyword>
<reference evidence="7 8" key="1">
    <citation type="submission" date="2019-10" db="EMBL/GenBank/DDBJ databases">
        <title>Bacillus aerolatum sp. nov., isolated from bioaerosol of sport playgrounds.</title>
        <authorList>
            <person name="Chen P."/>
            <person name="Zhang G."/>
        </authorList>
    </citation>
    <scope>NUCLEOTIDE SEQUENCE [LARGE SCALE GENOMIC DNA]</scope>
    <source>
        <strain evidence="7 8">CX253</strain>
    </source>
</reference>
<evidence type="ECO:0000256" key="3">
    <source>
        <dbReference type="ARBA" id="ARBA00022692"/>
    </source>
</evidence>
<comment type="subcellular location">
    <subcellularLocation>
        <location evidence="1">Membrane</location>
        <topology evidence="1">Multi-pass membrane protein</topology>
    </subcellularLocation>
</comment>